<dbReference type="PANTHER" id="PTHR42756:SF1">
    <property type="entry name" value="TRANSCRIPTIONAL REPRESSOR OF EMRAB OPERON"/>
    <property type="match status" value="1"/>
</dbReference>
<dbReference type="SUPFAM" id="SSF46785">
    <property type="entry name" value="Winged helix' DNA-binding domain"/>
    <property type="match status" value="1"/>
</dbReference>
<dbReference type="Gene3D" id="1.10.10.10">
    <property type="entry name" value="Winged helix-like DNA-binding domain superfamily/Winged helix DNA-binding domain"/>
    <property type="match status" value="1"/>
</dbReference>
<dbReference type="SMART" id="SM00347">
    <property type="entry name" value="HTH_MARR"/>
    <property type="match status" value="1"/>
</dbReference>
<dbReference type="PANTHER" id="PTHR42756">
    <property type="entry name" value="TRANSCRIPTIONAL REGULATOR, MARR"/>
    <property type="match status" value="1"/>
</dbReference>
<dbReference type="InterPro" id="IPR036388">
    <property type="entry name" value="WH-like_DNA-bd_sf"/>
</dbReference>
<keyword evidence="6" id="KW-1185">Reference proteome</keyword>
<evidence type="ECO:0000259" key="4">
    <source>
        <dbReference type="PROSITE" id="PS50995"/>
    </source>
</evidence>
<dbReference type="PROSITE" id="PS50995">
    <property type="entry name" value="HTH_MARR_2"/>
    <property type="match status" value="1"/>
</dbReference>
<evidence type="ECO:0000256" key="1">
    <source>
        <dbReference type="ARBA" id="ARBA00023015"/>
    </source>
</evidence>
<dbReference type="PRINTS" id="PR00598">
    <property type="entry name" value="HTHMARR"/>
</dbReference>
<evidence type="ECO:0000313" key="6">
    <source>
        <dbReference type="Proteomes" id="UP000019426"/>
    </source>
</evidence>
<dbReference type="Pfam" id="PF01047">
    <property type="entry name" value="MarR"/>
    <property type="match status" value="1"/>
</dbReference>
<evidence type="ECO:0000313" key="5">
    <source>
        <dbReference type="EMBL" id="CDM70326.1"/>
    </source>
</evidence>
<name>W6S091_9CLOT</name>
<dbReference type="GO" id="GO:0003677">
    <property type="term" value="F:DNA binding"/>
    <property type="evidence" value="ECO:0007669"/>
    <property type="project" value="UniProtKB-KW"/>
</dbReference>
<dbReference type="InterPro" id="IPR000835">
    <property type="entry name" value="HTH_MarR-typ"/>
</dbReference>
<keyword evidence="2" id="KW-0238">DNA-binding</keyword>
<dbReference type="GO" id="GO:0003700">
    <property type="term" value="F:DNA-binding transcription factor activity"/>
    <property type="evidence" value="ECO:0007669"/>
    <property type="project" value="InterPro"/>
</dbReference>
<dbReference type="Proteomes" id="UP000019426">
    <property type="component" value="Chromosome M2/40_rep2"/>
</dbReference>
<dbReference type="HOGENOM" id="CLU_083287_27_4_9"/>
<evidence type="ECO:0000256" key="3">
    <source>
        <dbReference type="ARBA" id="ARBA00023163"/>
    </source>
</evidence>
<dbReference type="eggNOG" id="COG1846">
    <property type="taxonomic scope" value="Bacteria"/>
</dbReference>
<sequence>MKELNKLWHSIMSNAKFSEIEERYSLLKQFSTSEISIIRIVSENDDVIIKDIIDALKVPKSTLTSIIDRLERKNIIVRDISVRDRRSYKLKLTKEGVKVQKEHEEFENQCLKKILISLDTNEEREQLLSLLGKINNSCKRTKDEDK</sequence>
<evidence type="ECO:0000256" key="2">
    <source>
        <dbReference type="ARBA" id="ARBA00023125"/>
    </source>
</evidence>
<dbReference type="EMBL" id="HG917869">
    <property type="protein sequence ID" value="CDM70326.1"/>
    <property type="molecule type" value="Genomic_DNA"/>
</dbReference>
<organism evidence="5 6">
    <name type="scientific">Clostridium bornimense</name>
    <dbReference type="NCBI Taxonomy" id="1216932"/>
    <lineage>
        <taxon>Bacteria</taxon>
        <taxon>Bacillati</taxon>
        <taxon>Bacillota</taxon>
        <taxon>Clostridia</taxon>
        <taxon>Eubacteriales</taxon>
        <taxon>Clostridiaceae</taxon>
        <taxon>Clostridium</taxon>
    </lineage>
</organism>
<feature type="domain" description="HTH marR-type" evidence="4">
    <location>
        <begin position="1"/>
        <end position="136"/>
    </location>
</feature>
<proteinExistence type="predicted"/>
<dbReference type="KEGG" id="clt:CM240_3209"/>
<keyword evidence="3" id="KW-0804">Transcription</keyword>
<keyword evidence="1" id="KW-0805">Transcription regulation</keyword>
<dbReference type="AlphaFoldDB" id="W6S091"/>
<reference evidence="5 6" key="1">
    <citation type="submission" date="2013-11" db="EMBL/GenBank/DDBJ databases">
        <title>Complete genome sequence of Clostridum sp. M2/40.</title>
        <authorList>
            <person name="Wibberg D."/>
            <person name="Puehler A."/>
            <person name="Schlueter A."/>
        </authorList>
    </citation>
    <scope>NUCLEOTIDE SEQUENCE [LARGE SCALE GENOMIC DNA]</scope>
    <source>
        <strain evidence="6">M2/40</strain>
    </source>
</reference>
<gene>
    <name evidence="5" type="ORF">CM240_3209</name>
</gene>
<accession>W6S091</accession>
<dbReference type="OrthoDB" id="1904181at2"/>
<protein>
    <recommendedName>
        <fullName evidence="4">HTH marR-type domain-containing protein</fullName>
    </recommendedName>
</protein>
<dbReference type="InterPro" id="IPR036390">
    <property type="entry name" value="WH_DNA-bd_sf"/>
</dbReference>
<dbReference type="RefSeq" id="WP_044040490.1">
    <property type="nucleotide sequence ID" value="NZ_HG917869.1"/>
</dbReference>
<dbReference type="STRING" id="1216932.CM240_3209"/>
<dbReference type="PATRIC" id="fig|1216932.3.peg.3181"/>